<reference evidence="1 2" key="1">
    <citation type="submission" date="2017-01" db="EMBL/GenBank/DDBJ databases">
        <title>Genome sequencing of Arcobacter sp. LPB0137.</title>
        <authorList>
            <person name="Lee G.-W."/>
            <person name="Yi H."/>
        </authorList>
    </citation>
    <scope>NUCLEOTIDE SEQUENCE [LARGE SCALE GENOMIC DNA]</scope>
    <source>
        <strain evidence="1 2">LPB0137</strain>
    </source>
</reference>
<dbReference type="STRING" id="1850254.LPB137_08500"/>
<keyword evidence="2" id="KW-1185">Reference proteome</keyword>
<accession>A0A1P8KMU9</accession>
<dbReference type="RefSeq" id="WP_076087036.1">
    <property type="nucleotide sequence ID" value="NZ_CP019070.1"/>
</dbReference>
<dbReference type="EMBL" id="CP019070">
    <property type="protein sequence ID" value="APW65894.1"/>
    <property type="molecule type" value="Genomic_DNA"/>
</dbReference>
<evidence type="ECO:0000313" key="2">
    <source>
        <dbReference type="Proteomes" id="UP000186074"/>
    </source>
</evidence>
<proteinExistence type="predicted"/>
<sequence>MLKNINENTIDEVWHKNYFEICKLRLSKSSYQIMIETINDIIDEKLKSNSKLVVRSIFPRNTWRNTIWEEAFTKACSQDDCYSGQFVGLLVCQELILRDETWYFIKTDVSSNMVYFTK</sequence>
<organism evidence="1 2">
    <name type="scientific">Poseidonibacter parvus</name>
    <dbReference type="NCBI Taxonomy" id="1850254"/>
    <lineage>
        <taxon>Bacteria</taxon>
        <taxon>Pseudomonadati</taxon>
        <taxon>Campylobacterota</taxon>
        <taxon>Epsilonproteobacteria</taxon>
        <taxon>Campylobacterales</taxon>
        <taxon>Arcobacteraceae</taxon>
        <taxon>Poseidonibacter</taxon>
    </lineage>
</organism>
<gene>
    <name evidence="1" type="ORF">LPB137_08500</name>
</gene>
<protein>
    <submittedName>
        <fullName evidence="1">Uncharacterized protein</fullName>
    </submittedName>
</protein>
<evidence type="ECO:0000313" key="1">
    <source>
        <dbReference type="EMBL" id="APW65894.1"/>
    </source>
</evidence>
<dbReference type="KEGG" id="alp:LPB137_08500"/>
<name>A0A1P8KMU9_9BACT</name>
<dbReference type="Proteomes" id="UP000186074">
    <property type="component" value="Chromosome"/>
</dbReference>
<dbReference type="AlphaFoldDB" id="A0A1P8KMU9"/>